<evidence type="ECO:0008006" key="3">
    <source>
        <dbReference type="Google" id="ProtNLM"/>
    </source>
</evidence>
<comment type="caution">
    <text evidence="1">The sequence shown here is derived from an EMBL/GenBank/DDBJ whole genome shotgun (WGS) entry which is preliminary data.</text>
</comment>
<evidence type="ECO:0000313" key="1">
    <source>
        <dbReference type="EMBL" id="MEO1780792.1"/>
    </source>
</evidence>
<name>A0ABV0F149_9ENTE</name>
<reference evidence="1 2" key="2">
    <citation type="submission" date="2024-02" db="EMBL/GenBank/DDBJ databases">
        <title>The Genome Sequence of Enterococcus diestrammenae JM9A.</title>
        <authorList>
            <person name="Earl A."/>
            <person name="Manson A."/>
            <person name="Gilmore M."/>
            <person name="Sanders J."/>
            <person name="Shea T."/>
            <person name="Howe W."/>
            <person name="Livny J."/>
            <person name="Cuomo C."/>
            <person name="Neafsey D."/>
            <person name="Birren B."/>
        </authorList>
    </citation>
    <scope>NUCLEOTIDE SEQUENCE [LARGE SCALE GENOMIC DNA]</scope>
    <source>
        <strain evidence="1 2">JM9A</strain>
    </source>
</reference>
<proteinExistence type="predicted"/>
<dbReference type="RefSeq" id="WP_161869706.1">
    <property type="nucleotide sequence ID" value="NZ_MAEI02000001.1"/>
</dbReference>
<evidence type="ECO:0000313" key="2">
    <source>
        <dbReference type="Proteomes" id="UP001429357"/>
    </source>
</evidence>
<reference evidence="2" key="1">
    <citation type="submission" date="2016-06" db="EMBL/GenBank/DDBJ databases">
        <title>Four novel species of enterococci isolated from chicken manure.</title>
        <authorList>
            <person name="Van Tyne D."/>
        </authorList>
    </citation>
    <scope>NUCLEOTIDE SEQUENCE [LARGE SCALE GENOMIC DNA]</scope>
    <source>
        <strain evidence="2">JM9A</strain>
    </source>
</reference>
<sequence length="718" mass="81920">MSFIREKNQELTGYQEIEPWNPAIDVNVDFVMAYGNDPSLVERIREFKNRGYIVHLMTGIAWGDYKDYLYGKWDGQDHWSEAQRRENGEIVGHGVDTPYMVPSVAFADYISESLFKAIDAGVVAIHLEEPEFWDFSGYSEAFKKEYELYYRKPWQSPQENLEVHYQAAELKAYLYARTIRRVADRVKEYSQRKYGQAVRVYIPTHSLINYTQWKIMSPEGKLNEIPSLDGFIAQVWTGTSRTPNMYRGKLAERTFETAYCEYSVMQELIKGTNKQMWFLADPIEDNPQYDWSDYQKNYFETVIASLLHPRVHQYEICPWPNRVFNGLYPRPTEKGPAADNSKPIPETYRTQLNNMFQTLGNMEQPQYHYLHNNDLRLGVALSDTALYQRSYPDRDTFGTPLSTEALDFYSSDAFPMFYGMALPLVKNGLPIRCVQIDNVLRVANYLADLDYLVLSYDFMKPSAPAVNSEIAAWVQNGGTLLYVGNESDPYNQIPAWWNDGGRSQQTPWSHLQQLLGIDGNQHQQTPVGKGSVSVLKETPAAICESSTLEEAYRTWLAAVIAANGQEWQQTNTLSLQRGPYLVVGVMKETNEEDHRFKGRFVDLSTPEFQYVTEVLVKPGETRLFYDLDCGVDEGVTIVGTTGRVLSMTTEGTQTQLTVKTGQQVISYLALNHVVRGTRVVIKDDAGQVLPCQVINPEETVLQVIQYVGTGGEVSVQLN</sequence>
<dbReference type="Proteomes" id="UP001429357">
    <property type="component" value="Unassembled WGS sequence"/>
</dbReference>
<dbReference type="EMBL" id="MAEI02000001">
    <property type="protein sequence ID" value="MEO1780792.1"/>
    <property type="molecule type" value="Genomic_DNA"/>
</dbReference>
<protein>
    <recommendedName>
        <fullName evidence="3">Beta-galactosidase trimerisation domain-containing protein</fullName>
    </recommendedName>
</protein>
<accession>A0ABV0F149</accession>
<gene>
    <name evidence="1" type="ORF">BAU18_000343</name>
</gene>
<keyword evidence="2" id="KW-1185">Reference proteome</keyword>
<organism evidence="1 2">
    <name type="scientific">Enterococcus diestrammenae</name>
    <dbReference type="NCBI Taxonomy" id="1155073"/>
    <lineage>
        <taxon>Bacteria</taxon>
        <taxon>Bacillati</taxon>
        <taxon>Bacillota</taxon>
        <taxon>Bacilli</taxon>
        <taxon>Lactobacillales</taxon>
        <taxon>Enterococcaceae</taxon>
        <taxon>Enterococcus</taxon>
    </lineage>
</organism>